<dbReference type="eggNOG" id="KOG1347">
    <property type="taxonomic scope" value="Eukaryota"/>
</dbReference>
<dbReference type="HOGENOM" id="CLU_012893_1_1_1"/>
<dbReference type="CDD" id="cd13132">
    <property type="entry name" value="MATE_eukaryotic"/>
    <property type="match status" value="1"/>
</dbReference>
<dbReference type="GO" id="GO:0016020">
    <property type="term" value="C:membrane"/>
    <property type="evidence" value="ECO:0007669"/>
    <property type="project" value="UniProtKB-SubCell"/>
</dbReference>
<evidence type="ECO:0000256" key="1">
    <source>
        <dbReference type="ARBA" id="ARBA00004141"/>
    </source>
</evidence>
<feature type="transmembrane region" description="Helical" evidence="7">
    <location>
        <begin position="136"/>
        <end position="161"/>
    </location>
</feature>
<evidence type="ECO:0000256" key="2">
    <source>
        <dbReference type="ARBA" id="ARBA00010199"/>
    </source>
</evidence>
<evidence type="ECO:0008006" key="10">
    <source>
        <dbReference type="Google" id="ProtNLM"/>
    </source>
</evidence>
<dbReference type="GO" id="GO:0015297">
    <property type="term" value="F:antiporter activity"/>
    <property type="evidence" value="ECO:0007669"/>
    <property type="project" value="InterPro"/>
</dbReference>
<evidence type="ECO:0000256" key="5">
    <source>
        <dbReference type="ARBA" id="ARBA00023136"/>
    </source>
</evidence>
<reference evidence="9" key="2">
    <citation type="submission" date="2010-04" db="EMBL/GenBank/DDBJ databases">
        <authorList>
            <person name="Buell R."/>
            <person name="Hamilton J."/>
            <person name="Hostetler J."/>
        </authorList>
    </citation>
    <scope>NUCLEOTIDE SEQUENCE [LARGE SCALE GENOMIC DNA]</scope>
    <source>
        <strain evidence="9">DAOM:BR144</strain>
    </source>
</reference>
<dbReference type="Pfam" id="PF01554">
    <property type="entry name" value="MatE"/>
    <property type="match status" value="2"/>
</dbReference>
<feature type="transmembrane region" description="Helical" evidence="7">
    <location>
        <begin position="223"/>
        <end position="248"/>
    </location>
</feature>
<evidence type="ECO:0000313" key="8">
    <source>
        <dbReference type="EnsemblProtists" id="PYU1_T003246"/>
    </source>
</evidence>
<keyword evidence="4 7" id="KW-1133">Transmembrane helix</keyword>
<feature type="transmembrane region" description="Helical" evidence="7">
    <location>
        <begin position="440"/>
        <end position="463"/>
    </location>
</feature>
<dbReference type="GO" id="GO:1990961">
    <property type="term" value="P:xenobiotic detoxification by transmembrane export across the plasma membrane"/>
    <property type="evidence" value="ECO:0007669"/>
    <property type="project" value="InterPro"/>
</dbReference>
<feature type="transmembrane region" description="Helical" evidence="7">
    <location>
        <begin position="542"/>
        <end position="563"/>
    </location>
</feature>
<dbReference type="VEuPathDB" id="FungiDB:PYU1_G003239"/>
<feature type="transmembrane region" description="Helical" evidence="7">
    <location>
        <begin position="316"/>
        <end position="339"/>
    </location>
</feature>
<keyword evidence="5 7" id="KW-0472">Membrane</keyword>
<dbReference type="InParanoid" id="K3WE55"/>
<dbReference type="GO" id="GO:0042910">
    <property type="term" value="F:xenobiotic transmembrane transporter activity"/>
    <property type="evidence" value="ECO:0007669"/>
    <property type="project" value="InterPro"/>
</dbReference>
<dbReference type="AlphaFoldDB" id="K3WE55"/>
<keyword evidence="9" id="KW-1185">Reference proteome</keyword>
<proteinExistence type="inferred from homology"/>
<feature type="transmembrane region" description="Helical" evidence="7">
    <location>
        <begin position="290"/>
        <end position="310"/>
    </location>
</feature>
<dbReference type="InterPro" id="IPR045069">
    <property type="entry name" value="MATE_euk"/>
</dbReference>
<reference evidence="8" key="3">
    <citation type="submission" date="2015-02" db="UniProtKB">
        <authorList>
            <consortium name="EnsemblProtists"/>
        </authorList>
    </citation>
    <scope>IDENTIFICATION</scope>
    <source>
        <strain evidence="8">DAOM BR144</strain>
    </source>
</reference>
<organism evidence="8 9">
    <name type="scientific">Globisporangium ultimum (strain ATCC 200006 / CBS 805.95 / DAOM BR144)</name>
    <name type="common">Pythium ultimum</name>
    <dbReference type="NCBI Taxonomy" id="431595"/>
    <lineage>
        <taxon>Eukaryota</taxon>
        <taxon>Sar</taxon>
        <taxon>Stramenopiles</taxon>
        <taxon>Oomycota</taxon>
        <taxon>Peronosporomycetes</taxon>
        <taxon>Pythiales</taxon>
        <taxon>Pythiaceae</taxon>
        <taxon>Globisporangium</taxon>
    </lineage>
</organism>
<comment type="subcellular location">
    <subcellularLocation>
        <location evidence="1">Membrane</location>
        <topology evidence="1">Multi-pass membrane protein</topology>
    </subcellularLocation>
</comment>
<reference evidence="9" key="1">
    <citation type="journal article" date="2010" name="Genome Biol.">
        <title>Genome sequence of the necrotrophic plant pathogen Pythium ultimum reveals original pathogenicity mechanisms and effector repertoire.</title>
        <authorList>
            <person name="Levesque C.A."/>
            <person name="Brouwer H."/>
            <person name="Cano L."/>
            <person name="Hamilton J.P."/>
            <person name="Holt C."/>
            <person name="Huitema E."/>
            <person name="Raffaele S."/>
            <person name="Robideau G.P."/>
            <person name="Thines M."/>
            <person name="Win J."/>
            <person name="Zerillo M.M."/>
            <person name="Beakes G.W."/>
            <person name="Boore J.L."/>
            <person name="Busam D."/>
            <person name="Dumas B."/>
            <person name="Ferriera S."/>
            <person name="Fuerstenberg S.I."/>
            <person name="Gachon C.M."/>
            <person name="Gaulin E."/>
            <person name="Govers F."/>
            <person name="Grenville-Briggs L."/>
            <person name="Horner N."/>
            <person name="Hostetler J."/>
            <person name="Jiang R.H."/>
            <person name="Johnson J."/>
            <person name="Krajaejun T."/>
            <person name="Lin H."/>
            <person name="Meijer H.J."/>
            <person name="Moore B."/>
            <person name="Morris P."/>
            <person name="Phuntmart V."/>
            <person name="Puiu D."/>
            <person name="Shetty J."/>
            <person name="Stajich J.E."/>
            <person name="Tripathy S."/>
            <person name="Wawra S."/>
            <person name="van West P."/>
            <person name="Whitty B.R."/>
            <person name="Coutinho P.M."/>
            <person name="Henrissat B."/>
            <person name="Martin F."/>
            <person name="Thomas P.D."/>
            <person name="Tyler B.M."/>
            <person name="De Vries R.P."/>
            <person name="Kamoun S."/>
            <person name="Yandell M."/>
            <person name="Tisserat N."/>
            <person name="Buell C.R."/>
        </authorList>
    </citation>
    <scope>NUCLEOTIDE SEQUENCE</scope>
    <source>
        <strain evidence="9">DAOM:BR144</strain>
    </source>
</reference>
<dbReference type="STRING" id="431595.K3WE55"/>
<accession>K3WE55</accession>
<feature type="transmembrane region" description="Helical" evidence="7">
    <location>
        <begin position="181"/>
        <end position="202"/>
    </location>
</feature>
<dbReference type="PANTHER" id="PTHR11206">
    <property type="entry name" value="MULTIDRUG RESISTANCE PROTEIN"/>
    <property type="match status" value="1"/>
</dbReference>
<comment type="similarity">
    <text evidence="2">Belongs to the multi antimicrobial extrusion (MATE) (TC 2.A.66.1) family.</text>
</comment>
<protein>
    <recommendedName>
        <fullName evidence="10">Multidrug and toxin extrusion protein</fullName>
    </recommendedName>
</protein>
<evidence type="ECO:0000256" key="4">
    <source>
        <dbReference type="ARBA" id="ARBA00022989"/>
    </source>
</evidence>
<sequence length="594" mass="64163">MAMRHPQGSVAVAAPRDDDMGDCKAKHAHPNVQCVAKILDALLFTRHRGGPKTHAKVAQTWYPPARAGVEPLDRTGAATRASLPTGSRKSTEYTPLLLPNGSKRPPLGAYDGGATRTDTETIFGLSTQLLKGEASFLFPLAIQMLLSNVIDFLPGFISGVLTGHLSHTLSAEYIAAKSLAGIFMMITGYTVNIAIGAAMDTLCAQAYGAGKLHEMGIFFQTGILLFALCFVPVTVISYFCVDILVLLGQRSDIAVLARNLVLFMLPSLPFHIVNALLCKILQGQNIIKPMVYAGIVGNVVHGVLIYVLMFHTAVGYVGSSIASSALIACYTITLCVYFFQSHLYHKEWPGWRLGDALRMTPEFVRLGVSGLLMFIFEYWGFAAVSLFSGLLPNPDASISADSTYSSFRVLCALFYGTISVAGSVRVGNALGANDPERAKAAAYLSIALTVLCSVVTTFVMLWLRNVYPFAYTSDPKVVALTSNLMLLTCPFQIFAGISAAVQGIFRGSGLQLLGARLNFVCYLVLAMPIGITLAYQCKLGLTGLWLGLCAGFMFSGIYCLYWLQRANWHEMASAAQKRTREPCEQSPDVGVCLC</sequence>
<dbReference type="InterPro" id="IPR002528">
    <property type="entry name" value="MATE_fam"/>
</dbReference>
<feature type="transmembrane region" description="Helical" evidence="7">
    <location>
        <begin position="407"/>
        <end position="428"/>
    </location>
</feature>
<dbReference type="OMA" id="MAMFVCE"/>
<evidence type="ECO:0000256" key="6">
    <source>
        <dbReference type="SAM" id="MobiDB-lite"/>
    </source>
</evidence>
<evidence type="ECO:0000313" key="9">
    <source>
        <dbReference type="Proteomes" id="UP000019132"/>
    </source>
</evidence>
<evidence type="ECO:0000256" key="3">
    <source>
        <dbReference type="ARBA" id="ARBA00022692"/>
    </source>
</evidence>
<dbReference type="Proteomes" id="UP000019132">
    <property type="component" value="Unassembled WGS sequence"/>
</dbReference>
<dbReference type="NCBIfam" id="TIGR00797">
    <property type="entry name" value="matE"/>
    <property type="match status" value="1"/>
</dbReference>
<keyword evidence="3 7" id="KW-0812">Transmembrane</keyword>
<dbReference type="EnsemblProtists" id="PYU1_T003246">
    <property type="protein sequence ID" value="PYU1_T003246"/>
    <property type="gene ID" value="PYU1_G003239"/>
</dbReference>
<feature type="region of interest" description="Disordered" evidence="6">
    <location>
        <begin position="79"/>
        <end position="107"/>
    </location>
</feature>
<feature type="transmembrane region" description="Helical" evidence="7">
    <location>
        <begin position="517"/>
        <end position="536"/>
    </location>
</feature>
<evidence type="ECO:0000256" key="7">
    <source>
        <dbReference type="SAM" id="Phobius"/>
    </source>
</evidence>
<feature type="transmembrane region" description="Helical" evidence="7">
    <location>
        <begin position="260"/>
        <end position="278"/>
    </location>
</feature>
<feature type="transmembrane region" description="Helical" evidence="7">
    <location>
        <begin position="483"/>
        <end position="505"/>
    </location>
</feature>
<dbReference type="EMBL" id="GL376603">
    <property type="status" value="NOT_ANNOTATED_CDS"/>
    <property type="molecule type" value="Genomic_DNA"/>
</dbReference>
<feature type="transmembrane region" description="Helical" evidence="7">
    <location>
        <begin position="366"/>
        <end position="387"/>
    </location>
</feature>
<name>K3WE55_GLOUD</name>